<protein>
    <submittedName>
        <fullName evidence="2">Uncharacterized protein</fullName>
    </submittedName>
</protein>
<proteinExistence type="predicted"/>
<sequence length="123" mass="14504">MVVERSAFYHLRKQVAIWIYPAIAGTIIFFDWNNTRLWKSGKKINVLDEILGPEEAANLPKPKPQKKVFLSDPAHFIFVPALAWFSYCWNEAGIYKRSMMKGHSRMYADKLKRIPPHQDPWNW</sequence>
<name>A0AC35GLK9_9BILA</name>
<evidence type="ECO:0000313" key="1">
    <source>
        <dbReference type="Proteomes" id="UP000887580"/>
    </source>
</evidence>
<evidence type="ECO:0000313" key="2">
    <source>
        <dbReference type="WBParaSite" id="PS1159_v2.g6662.t1"/>
    </source>
</evidence>
<reference evidence="2" key="1">
    <citation type="submission" date="2022-11" db="UniProtKB">
        <authorList>
            <consortium name="WormBaseParasite"/>
        </authorList>
    </citation>
    <scope>IDENTIFICATION</scope>
</reference>
<dbReference type="Proteomes" id="UP000887580">
    <property type="component" value="Unplaced"/>
</dbReference>
<organism evidence="1 2">
    <name type="scientific">Panagrolaimus sp. PS1159</name>
    <dbReference type="NCBI Taxonomy" id="55785"/>
    <lineage>
        <taxon>Eukaryota</taxon>
        <taxon>Metazoa</taxon>
        <taxon>Ecdysozoa</taxon>
        <taxon>Nematoda</taxon>
        <taxon>Chromadorea</taxon>
        <taxon>Rhabditida</taxon>
        <taxon>Tylenchina</taxon>
        <taxon>Panagrolaimomorpha</taxon>
        <taxon>Panagrolaimoidea</taxon>
        <taxon>Panagrolaimidae</taxon>
        <taxon>Panagrolaimus</taxon>
    </lineage>
</organism>
<accession>A0AC35GLK9</accession>
<dbReference type="WBParaSite" id="PS1159_v2.g6662.t1">
    <property type="protein sequence ID" value="PS1159_v2.g6662.t1"/>
    <property type="gene ID" value="PS1159_v2.g6662"/>
</dbReference>